<dbReference type="Proteomes" id="UP000278962">
    <property type="component" value="Unassembled WGS sequence"/>
</dbReference>
<proteinExistence type="predicted"/>
<gene>
    <name evidence="2" type="ORF">C8N24_4145</name>
</gene>
<evidence type="ECO:0000313" key="3">
    <source>
        <dbReference type="Proteomes" id="UP000278962"/>
    </source>
</evidence>
<name>A0A660KYI4_9ACTN</name>
<comment type="caution">
    <text evidence="2">The sequence shown here is derived from an EMBL/GenBank/DDBJ whole genome shotgun (WGS) entry which is preliminary data.</text>
</comment>
<sequence length="176" mass="19948">MARFLLLPEDELALIAHLLEAESLTRLAHDDLAYGPPVVGLPAAPLPLPDTPQPFTFWVPALGELRTRDGRSLLDRERSPILTWQRSSWHPSGALRPGRLTAQARPRKDQPKALLRVHEGVERWMKREGTKLNPFDHAPDDPPLERPEHERPFAVFALPHAGRWVREGGSIWPWDG</sequence>
<accession>A0A660KYI4</accession>
<evidence type="ECO:0000256" key="1">
    <source>
        <dbReference type="SAM" id="MobiDB-lite"/>
    </source>
</evidence>
<dbReference type="EMBL" id="RBIL01000002">
    <property type="protein sequence ID" value="RKQ86135.1"/>
    <property type="molecule type" value="Genomic_DNA"/>
</dbReference>
<dbReference type="RefSeq" id="WP_121253621.1">
    <property type="nucleotide sequence ID" value="NZ_RBIL01000002.1"/>
</dbReference>
<reference evidence="2 3" key="1">
    <citation type="submission" date="2018-10" db="EMBL/GenBank/DDBJ databases">
        <title>Genomic Encyclopedia of Archaeal and Bacterial Type Strains, Phase II (KMG-II): from individual species to whole genera.</title>
        <authorList>
            <person name="Goeker M."/>
        </authorList>
    </citation>
    <scope>NUCLEOTIDE SEQUENCE [LARGE SCALE GENOMIC DNA]</scope>
    <source>
        <strain evidence="2 3">DSM 14954</strain>
    </source>
</reference>
<organism evidence="2 3">
    <name type="scientific">Solirubrobacter pauli</name>
    <dbReference type="NCBI Taxonomy" id="166793"/>
    <lineage>
        <taxon>Bacteria</taxon>
        <taxon>Bacillati</taxon>
        <taxon>Actinomycetota</taxon>
        <taxon>Thermoleophilia</taxon>
        <taxon>Solirubrobacterales</taxon>
        <taxon>Solirubrobacteraceae</taxon>
        <taxon>Solirubrobacter</taxon>
    </lineage>
</organism>
<dbReference type="AlphaFoldDB" id="A0A660KYI4"/>
<feature type="region of interest" description="Disordered" evidence="1">
    <location>
        <begin position="128"/>
        <end position="147"/>
    </location>
</feature>
<keyword evidence="3" id="KW-1185">Reference proteome</keyword>
<protein>
    <submittedName>
        <fullName evidence="2">Uncharacterized protein</fullName>
    </submittedName>
</protein>
<feature type="compositionally biased region" description="Basic and acidic residues" evidence="1">
    <location>
        <begin position="137"/>
        <end position="147"/>
    </location>
</feature>
<evidence type="ECO:0000313" key="2">
    <source>
        <dbReference type="EMBL" id="RKQ86135.1"/>
    </source>
</evidence>